<sequence>GEDRQMNDDDLVRIAHALSDPTRLGILRVVAGGRDEDCCSPRDDCCPEGVCVCDLEAKVGLGQSKISYHLRELKDAALVSETRSGRWNYYTVRSDRVREYAEAVAAVGRDQFAALVAPGRRG</sequence>
<dbReference type="SUPFAM" id="SSF46785">
    <property type="entry name" value="Winged helix' DNA-binding domain"/>
    <property type="match status" value="1"/>
</dbReference>
<dbReference type="InterPro" id="IPR001845">
    <property type="entry name" value="HTH_ArsR_DNA-bd_dom"/>
</dbReference>
<dbReference type="GO" id="GO:0003677">
    <property type="term" value="F:DNA binding"/>
    <property type="evidence" value="ECO:0007669"/>
    <property type="project" value="UniProtKB-KW"/>
</dbReference>
<keyword evidence="2" id="KW-0238">DNA-binding</keyword>
<keyword evidence="3" id="KW-0804">Transcription</keyword>
<organism evidence="5">
    <name type="scientific">mine drainage metagenome</name>
    <dbReference type="NCBI Taxonomy" id="410659"/>
    <lineage>
        <taxon>unclassified sequences</taxon>
        <taxon>metagenomes</taxon>
        <taxon>ecological metagenomes</taxon>
    </lineage>
</organism>
<feature type="non-terminal residue" evidence="5">
    <location>
        <position position="1"/>
    </location>
</feature>
<dbReference type="NCBIfam" id="NF033788">
    <property type="entry name" value="HTH_metalloreg"/>
    <property type="match status" value="1"/>
</dbReference>
<evidence type="ECO:0000313" key="5">
    <source>
        <dbReference type="EMBL" id="EQD56734.1"/>
    </source>
</evidence>
<dbReference type="CDD" id="cd00090">
    <property type="entry name" value="HTH_ARSR"/>
    <property type="match status" value="1"/>
</dbReference>
<dbReference type="PROSITE" id="PS50987">
    <property type="entry name" value="HTH_ARSR_2"/>
    <property type="match status" value="1"/>
</dbReference>
<comment type="caution">
    <text evidence="5">The sequence shown here is derived from an EMBL/GenBank/DDBJ whole genome shotgun (WGS) entry which is preliminary data.</text>
</comment>
<dbReference type="GO" id="GO:0003700">
    <property type="term" value="F:DNA-binding transcription factor activity"/>
    <property type="evidence" value="ECO:0007669"/>
    <property type="project" value="InterPro"/>
</dbReference>
<evidence type="ECO:0000256" key="3">
    <source>
        <dbReference type="ARBA" id="ARBA00023163"/>
    </source>
</evidence>
<reference evidence="5" key="1">
    <citation type="submission" date="2013-08" db="EMBL/GenBank/DDBJ databases">
        <authorList>
            <person name="Mendez C."/>
            <person name="Richter M."/>
            <person name="Ferrer M."/>
            <person name="Sanchez J."/>
        </authorList>
    </citation>
    <scope>NUCLEOTIDE SEQUENCE</scope>
</reference>
<dbReference type="InterPro" id="IPR051081">
    <property type="entry name" value="HTH_MetalResp_TranReg"/>
</dbReference>
<feature type="domain" description="HTH arsR-type" evidence="4">
    <location>
        <begin position="3"/>
        <end position="112"/>
    </location>
</feature>
<evidence type="ECO:0000256" key="2">
    <source>
        <dbReference type="ARBA" id="ARBA00023125"/>
    </source>
</evidence>
<dbReference type="PANTHER" id="PTHR33154">
    <property type="entry name" value="TRANSCRIPTIONAL REGULATOR, ARSR FAMILY"/>
    <property type="match status" value="1"/>
</dbReference>
<dbReference type="PANTHER" id="PTHR33154:SF18">
    <property type="entry name" value="ARSENICAL RESISTANCE OPERON REPRESSOR"/>
    <property type="match status" value="1"/>
</dbReference>
<dbReference type="Gene3D" id="1.10.10.10">
    <property type="entry name" value="Winged helix-like DNA-binding domain superfamily/Winged helix DNA-binding domain"/>
    <property type="match status" value="1"/>
</dbReference>
<evidence type="ECO:0000256" key="1">
    <source>
        <dbReference type="ARBA" id="ARBA00023015"/>
    </source>
</evidence>
<dbReference type="EMBL" id="AUZX01008156">
    <property type="protein sequence ID" value="EQD56734.1"/>
    <property type="molecule type" value="Genomic_DNA"/>
</dbReference>
<proteinExistence type="predicted"/>
<dbReference type="SMART" id="SM00418">
    <property type="entry name" value="HTH_ARSR"/>
    <property type="match status" value="1"/>
</dbReference>
<name>T1BU73_9ZZZZ</name>
<keyword evidence="1" id="KW-0805">Transcription regulation</keyword>
<gene>
    <name evidence="5" type="ORF">B1A_11406</name>
</gene>
<dbReference type="InterPro" id="IPR011991">
    <property type="entry name" value="ArsR-like_HTH"/>
</dbReference>
<dbReference type="InterPro" id="IPR036390">
    <property type="entry name" value="WH_DNA-bd_sf"/>
</dbReference>
<accession>T1BU73</accession>
<evidence type="ECO:0000259" key="4">
    <source>
        <dbReference type="PROSITE" id="PS50987"/>
    </source>
</evidence>
<reference evidence="5" key="2">
    <citation type="journal article" date="2014" name="ISME J.">
        <title>Microbial stratification in low pH oxic and suboxic macroscopic growths along an acid mine drainage.</title>
        <authorList>
            <person name="Mendez-Garcia C."/>
            <person name="Mesa V."/>
            <person name="Sprenger R.R."/>
            <person name="Richter M."/>
            <person name="Diez M.S."/>
            <person name="Solano J."/>
            <person name="Bargiela R."/>
            <person name="Golyshina O.V."/>
            <person name="Manteca A."/>
            <person name="Ramos J.L."/>
            <person name="Gallego J.R."/>
            <person name="Llorente I."/>
            <person name="Martins Dos Santos V.A."/>
            <person name="Jensen O.N."/>
            <person name="Pelaez A.I."/>
            <person name="Sanchez J."/>
            <person name="Ferrer M."/>
        </authorList>
    </citation>
    <scope>NUCLEOTIDE SEQUENCE</scope>
</reference>
<dbReference type="Pfam" id="PF01022">
    <property type="entry name" value="HTH_5"/>
    <property type="match status" value="1"/>
</dbReference>
<protein>
    <submittedName>
        <fullName evidence="5">Bacterial regulatory protein, ArsR domain protein</fullName>
    </submittedName>
</protein>
<dbReference type="InterPro" id="IPR036388">
    <property type="entry name" value="WH-like_DNA-bd_sf"/>
</dbReference>
<dbReference type="AlphaFoldDB" id="T1BU73"/>